<dbReference type="OrthoDB" id="1109208at2"/>
<keyword evidence="16" id="KW-1185">Reference proteome</keyword>
<dbReference type="InterPro" id="IPR039426">
    <property type="entry name" value="TonB-dep_rcpt-like"/>
</dbReference>
<evidence type="ECO:0000259" key="14">
    <source>
        <dbReference type="Pfam" id="PF07715"/>
    </source>
</evidence>
<feature type="compositionally biased region" description="Basic residues" evidence="12">
    <location>
        <begin position="18"/>
        <end position="31"/>
    </location>
</feature>
<feature type="domain" description="TonB-dependent receptor plug" evidence="14">
    <location>
        <begin position="249"/>
        <end position="356"/>
    </location>
</feature>
<dbReference type="Gene3D" id="2.170.130.10">
    <property type="entry name" value="TonB-dependent receptor, plug domain"/>
    <property type="match status" value="1"/>
</dbReference>
<feature type="region of interest" description="Disordered" evidence="12">
    <location>
        <begin position="1"/>
        <end position="39"/>
    </location>
</feature>
<keyword evidence="8 15" id="KW-0675">Receptor</keyword>
<name>A0A4Q5LEM4_9BACT</name>
<dbReference type="InterPro" id="IPR012910">
    <property type="entry name" value="Plug_dom"/>
</dbReference>
<evidence type="ECO:0000256" key="5">
    <source>
        <dbReference type="ARBA" id="ARBA00022729"/>
    </source>
</evidence>
<dbReference type="AlphaFoldDB" id="A0A4Q5LEM4"/>
<dbReference type="PANTHER" id="PTHR30069">
    <property type="entry name" value="TONB-DEPENDENT OUTER MEMBRANE RECEPTOR"/>
    <property type="match status" value="1"/>
</dbReference>
<evidence type="ECO:0000256" key="8">
    <source>
        <dbReference type="ARBA" id="ARBA00023170"/>
    </source>
</evidence>
<evidence type="ECO:0000256" key="2">
    <source>
        <dbReference type="ARBA" id="ARBA00022448"/>
    </source>
</evidence>
<keyword evidence="4 10" id="KW-0812">Transmembrane</keyword>
<evidence type="ECO:0000259" key="13">
    <source>
        <dbReference type="Pfam" id="PF00593"/>
    </source>
</evidence>
<evidence type="ECO:0000256" key="9">
    <source>
        <dbReference type="ARBA" id="ARBA00023237"/>
    </source>
</evidence>
<dbReference type="Proteomes" id="UP000294155">
    <property type="component" value="Unassembled WGS sequence"/>
</dbReference>
<dbReference type="InterPro" id="IPR008969">
    <property type="entry name" value="CarboxyPept-like_regulatory"/>
</dbReference>
<comment type="subcellular location">
    <subcellularLocation>
        <location evidence="1 10">Cell outer membrane</location>
        <topology evidence="1 10">Multi-pass membrane protein</topology>
    </subcellularLocation>
</comment>
<keyword evidence="7 10" id="KW-0472">Membrane</keyword>
<evidence type="ECO:0000256" key="12">
    <source>
        <dbReference type="SAM" id="MobiDB-lite"/>
    </source>
</evidence>
<dbReference type="Gene3D" id="2.60.40.1120">
    <property type="entry name" value="Carboxypeptidase-like, regulatory domain"/>
    <property type="match status" value="1"/>
</dbReference>
<dbReference type="SUPFAM" id="SSF49464">
    <property type="entry name" value="Carboxypeptidase regulatory domain-like"/>
    <property type="match status" value="1"/>
</dbReference>
<evidence type="ECO:0000256" key="4">
    <source>
        <dbReference type="ARBA" id="ARBA00022692"/>
    </source>
</evidence>
<dbReference type="GO" id="GO:0015344">
    <property type="term" value="F:siderophore uptake transmembrane transporter activity"/>
    <property type="evidence" value="ECO:0007669"/>
    <property type="project" value="TreeGrafter"/>
</dbReference>
<dbReference type="PANTHER" id="PTHR30069:SF29">
    <property type="entry name" value="HEMOGLOBIN AND HEMOGLOBIN-HAPTOGLOBIN-BINDING PROTEIN 1-RELATED"/>
    <property type="match status" value="1"/>
</dbReference>
<dbReference type="EMBL" id="SEWE01000005">
    <property type="protein sequence ID" value="RYU82861.1"/>
    <property type="molecule type" value="Genomic_DNA"/>
</dbReference>
<keyword evidence="2 10" id="KW-0813">Transport</keyword>
<organism evidence="15 16">
    <name type="scientific">Hymenobacter persicinus</name>
    <dbReference type="NCBI Taxonomy" id="2025506"/>
    <lineage>
        <taxon>Bacteria</taxon>
        <taxon>Pseudomonadati</taxon>
        <taxon>Bacteroidota</taxon>
        <taxon>Cytophagia</taxon>
        <taxon>Cytophagales</taxon>
        <taxon>Hymenobacteraceae</taxon>
        <taxon>Hymenobacter</taxon>
    </lineage>
</organism>
<dbReference type="Pfam" id="PF07715">
    <property type="entry name" value="Plug"/>
    <property type="match status" value="1"/>
</dbReference>
<evidence type="ECO:0000313" key="15">
    <source>
        <dbReference type="EMBL" id="RYU82861.1"/>
    </source>
</evidence>
<comment type="similarity">
    <text evidence="10 11">Belongs to the TonB-dependent receptor family.</text>
</comment>
<dbReference type="Pfam" id="PF00593">
    <property type="entry name" value="TonB_dep_Rec_b-barrel"/>
    <property type="match status" value="1"/>
</dbReference>
<keyword evidence="6 11" id="KW-0798">TonB box</keyword>
<feature type="region of interest" description="Disordered" evidence="12">
    <location>
        <begin position="54"/>
        <end position="95"/>
    </location>
</feature>
<keyword evidence="9 10" id="KW-0998">Cell outer membrane</keyword>
<dbReference type="Gene3D" id="2.40.170.20">
    <property type="entry name" value="TonB-dependent receptor, beta-barrel domain"/>
    <property type="match status" value="1"/>
</dbReference>
<proteinExistence type="inferred from homology"/>
<evidence type="ECO:0000256" key="3">
    <source>
        <dbReference type="ARBA" id="ARBA00022452"/>
    </source>
</evidence>
<feature type="domain" description="TonB-dependent receptor-like beta-barrel" evidence="13">
    <location>
        <begin position="545"/>
        <end position="1004"/>
    </location>
</feature>
<gene>
    <name evidence="15" type="ORF">EWM57_04000</name>
</gene>
<dbReference type="InterPro" id="IPR000531">
    <property type="entry name" value="Beta-barrel_TonB"/>
</dbReference>
<accession>A0A4Q5LEM4</accession>
<evidence type="ECO:0000313" key="16">
    <source>
        <dbReference type="Proteomes" id="UP000294155"/>
    </source>
</evidence>
<keyword evidence="5" id="KW-0732">Signal</keyword>
<keyword evidence="3 10" id="KW-1134">Transmembrane beta strand</keyword>
<evidence type="ECO:0000256" key="11">
    <source>
        <dbReference type="RuleBase" id="RU003357"/>
    </source>
</evidence>
<dbReference type="PROSITE" id="PS52016">
    <property type="entry name" value="TONB_DEPENDENT_REC_3"/>
    <property type="match status" value="1"/>
</dbReference>
<dbReference type="GO" id="GO:0009279">
    <property type="term" value="C:cell outer membrane"/>
    <property type="evidence" value="ECO:0007669"/>
    <property type="project" value="UniProtKB-SubCell"/>
</dbReference>
<dbReference type="InterPro" id="IPR037066">
    <property type="entry name" value="Plug_dom_sf"/>
</dbReference>
<dbReference type="SUPFAM" id="SSF56935">
    <property type="entry name" value="Porins"/>
    <property type="match status" value="1"/>
</dbReference>
<sequence length="1032" mass="111700">MGRIGRGMGQWDAGRGSAFRRNRCPRGRKIRGSPLTRRLNSSVKCPLRAGGLEVKGKITRPGPPLSEAGAPLAASNPPLAQKARQQPGRPGSFDLSDLPISHHMQQVYSALLVAALLQAPPLAAAPTGGGKPQAAPTKRKTASTPSTDPAEASVGGVVLTDAGEPLPGATVFIKGTFIGTSTNQFGKFSLNASFGNGPVELVVAYVGYESQTVQLTKADNLLSVSLVRSANLLTETVVSASRVEESILRAPVTIDKVSAEQIKRISTPEILAGLGSLPGIDVNSASMLFTSVSTRGFNTAKSERVIQLVDYMDTALPSLNLSPGNLVGIPELDMESIEIIHGPASALYGSNALSGVVLFNSKDPFVYDGLSVRLRGGERNLLDGQLRYAKKFGEKFAVKLTASAFQAQDWIADNYNANGSSVNPTGSSLGYDAVNRYGEISNVYTPYQDQPAIGYKVNPELYGKTVYMPGFTERELIGPDQKTRSYRLQGAVSYLIKDDLKLTLEAKRGVGTATYQNLSRFRIKGLGTNQYRAELKSEKGFIRAYSTEDFTGNSYELTQLSAQLLNSPTTEGGTTKYYQQYFYVYNQAYNQARDLKLSPADAQAAAKAAADATQLKSSDPRFATLREKISTDDQPGRGAQQNFNSFLNDISAQRSFRISDVGTNLTLGGAYREYHLGSGGKLFDDTDNQRIINREYGAYAQVTQTLLEERLKLSFAGRLDHFKNFDPSFSPRAAVVYSLGELKQHNFRASYGQAFRSPSQTDQYLRSDVGTFILLGNVGNGFQGYSFTNAAGQAYVPGTSLAGYELTLNKLKLERVNTVEVGYKGGIVKNLYLDLSYFRSRYSDFIGGTAFVGNVDGTRPTPAQVNAGLASGFTDGSKSPARIIYASYNNSQEVRTQGATFGLTYYVSKALNLSGNYSLNVLDRSNLPAGFRTFFNTPKHKYNLGASGTVLTNLSYSLSYRWVQGHQQEMPFATGQIQTYRTADAYLGYTVPKLATTLQAGVSNAFDARNIQIIGGPQIGRLAYLGLLVNVK</sequence>
<evidence type="ECO:0000256" key="6">
    <source>
        <dbReference type="ARBA" id="ARBA00023077"/>
    </source>
</evidence>
<evidence type="ECO:0000256" key="10">
    <source>
        <dbReference type="PROSITE-ProRule" id="PRU01360"/>
    </source>
</evidence>
<dbReference type="InterPro" id="IPR036942">
    <property type="entry name" value="Beta-barrel_TonB_sf"/>
</dbReference>
<dbReference type="Pfam" id="PF13715">
    <property type="entry name" value="CarbopepD_reg_2"/>
    <property type="match status" value="1"/>
</dbReference>
<comment type="caution">
    <text evidence="15">The sequence shown here is derived from an EMBL/GenBank/DDBJ whole genome shotgun (WGS) entry which is preliminary data.</text>
</comment>
<feature type="region of interest" description="Disordered" evidence="12">
    <location>
        <begin position="124"/>
        <end position="152"/>
    </location>
</feature>
<protein>
    <submittedName>
        <fullName evidence="15">TonB-dependent receptor</fullName>
    </submittedName>
</protein>
<dbReference type="GO" id="GO:0044718">
    <property type="term" value="P:siderophore transmembrane transport"/>
    <property type="evidence" value="ECO:0007669"/>
    <property type="project" value="TreeGrafter"/>
</dbReference>
<evidence type="ECO:0000256" key="7">
    <source>
        <dbReference type="ARBA" id="ARBA00023136"/>
    </source>
</evidence>
<evidence type="ECO:0000256" key="1">
    <source>
        <dbReference type="ARBA" id="ARBA00004571"/>
    </source>
</evidence>
<reference evidence="15 16" key="1">
    <citation type="submission" date="2019-02" db="EMBL/GenBank/DDBJ databases">
        <title>Bacterial novel species isolated from soil.</title>
        <authorList>
            <person name="Jung H.-Y."/>
        </authorList>
    </citation>
    <scope>NUCLEOTIDE SEQUENCE [LARGE SCALE GENOMIC DNA]</scope>
    <source>
        <strain evidence="15 16">1-3-3-3</strain>
    </source>
</reference>